<dbReference type="Pfam" id="PF03717">
    <property type="entry name" value="PBP_dimer"/>
    <property type="match status" value="1"/>
</dbReference>
<dbReference type="SUPFAM" id="SSF56601">
    <property type="entry name" value="beta-lactamase/transpeptidase-like"/>
    <property type="match status" value="1"/>
</dbReference>
<evidence type="ECO:0000259" key="4">
    <source>
        <dbReference type="Pfam" id="PF00905"/>
    </source>
</evidence>
<dbReference type="RefSeq" id="WP_191282167.1">
    <property type="nucleotide sequence ID" value="NZ_BNAI01000001.1"/>
</dbReference>
<dbReference type="SUPFAM" id="SSF56519">
    <property type="entry name" value="Penicillin binding protein dimerisation domain"/>
    <property type="match status" value="1"/>
</dbReference>
<evidence type="ECO:0000313" key="6">
    <source>
        <dbReference type="EMBL" id="GHF10169.1"/>
    </source>
</evidence>
<evidence type="ECO:0000259" key="5">
    <source>
        <dbReference type="Pfam" id="PF03717"/>
    </source>
</evidence>
<evidence type="ECO:0000256" key="3">
    <source>
        <dbReference type="ARBA" id="ARBA00023136"/>
    </source>
</evidence>
<dbReference type="GO" id="GO:0005886">
    <property type="term" value="C:plasma membrane"/>
    <property type="evidence" value="ECO:0007669"/>
    <property type="project" value="TreeGrafter"/>
</dbReference>
<dbReference type="Proteomes" id="UP000617531">
    <property type="component" value="Unassembled WGS sequence"/>
</dbReference>
<dbReference type="InterPro" id="IPR012338">
    <property type="entry name" value="Beta-lactam/transpept-like"/>
</dbReference>
<dbReference type="InterPro" id="IPR001460">
    <property type="entry name" value="PCN-bd_Tpept"/>
</dbReference>
<dbReference type="AlphaFoldDB" id="A0A8J3M334"/>
<comment type="caution">
    <text evidence="6">The sequence shown here is derived from an EMBL/GenBank/DDBJ whole genome shotgun (WGS) entry which is preliminary data.</text>
</comment>
<keyword evidence="3" id="KW-0472">Membrane</keyword>
<reference evidence="6" key="2">
    <citation type="submission" date="2020-09" db="EMBL/GenBank/DDBJ databases">
        <authorList>
            <person name="Sun Q."/>
            <person name="Zhou Y."/>
        </authorList>
    </citation>
    <scope>NUCLEOTIDE SEQUENCE</scope>
    <source>
        <strain evidence="6">CGMCC 1.16548</strain>
    </source>
</reference>
<reference evidence="6" key="1">
    <citation type="journal article" date="2014" name="Int. J. Syst. Evol. Microbiol.">
        <title>Complete genome sequence of Corynebacterium casei LMG S-19264T (=DSM 44701T), isolated from a smear-ripened cheese.</title>
        <authorList>
            <consortium name="US DOE Joint Genome Institute (JGI-PGF)"/>
            <person name="Walter F."/>
            <person name="Albersmeier A."/>
            <person name="Kalinowski J."/>
            <person name="Ruckert C."/>
        </authorList>
    </citation>
    <scope>NUCLEOTIDE SEQUENCE</scope>
    <source>
        <strain evidence="6">CGMCC 1.16548</strain>
    </source>
</reference>
<dbReference type="EMBL" id="BNAI01000001">
    <property type="protein sequence ID" value="GHF10169.1"/>
    <property type="molecule type" value="Genomic_DNA"/>
</dbReference>
<dbReference type="GO" id="GO:0008658">
    <property type="term" value="F:penicillin binding"/>
    <property type="evidence" value="ECO:0007669"/>
    <property type="project" value="InterPro"/>
</dbReference>
<dbReference type="GO" id="GO:0051301">
    <property type="term" value="P:cell division"/>
    <property type="evidence" value="ECO:0007669"/>
    <property type="project" value="UniProtKB-KW"/>
</dbReference>
<dbReference type="Gene3D" id="3.30.450.330">
    <property type="match status" value="1"/>
</dbReference>
<evidence type="ECO:0000313" key="7">
    <source>
        <dbReference type="Proteomes" id="UP000617531"/>
    </source>
</evidence>
<dbReference type="PANTHER" id="PTHR30627">
    <property type="entry name" value="PEPTIDOGLYCAN D,D-TRANSPEPTIDASE"/>
    <property type="match status" value="1"/>
</dbReference>
<dbReference type="Gene3D" id="3.40.710.10">
    <property type="entry name" value="DD-peptidase/beta-lactamase superfamily"/>
    <property type="match status" value="1"/>
</dbReference>
<dbReference type="InterPro" id="IPR036138">
    <property type="entry name" value="PBP_dimer_sf"/>
</dbReference>
<sequence>MYSRLSARRMALTLFAVFAIVGVFVVKLVDIQVVRAGELTAAAEARRSMSLTVWGSRGEIVDANGTVLADSVDRFDITASPKNVGDTTEMTIDEERVEVPTTEAIAKIAELTGTPAADLYAALTEDPESDFTYLVQAVTLETFTAVFDLDIGWVYSELRPARTYPRGAIAGNLVGFLGFDSAPLAGTEYRENECLAATAGTSTFERSADGVRLPGSLVVEQEPIDGGTVHLTIDADLQWYAQQRLAEQATAVGADWGTAMVVRVATGEIVVAADWPSIDPNDLNSVSAENSGARSFTAPFEPGSIMKPVAFATLLDKGLITPETPVTVPGNYTNGLPAGENITDVFSHGDLRWTATGILMNSSNIGTVMLSERLNPQEKYDAFRAFGFGEPTEAGFLGEDGGTVYTPEQTQSDTVTLATQMFGQGITATSAQMASLYQTLGNGGVRMPLTLVAGCEHADGTWTDVPVPTGERVVSEYAADTTLLMMETVASQGASRDVVSVPGYRIAAKTGTGEVAENGRYGSERIVSYAGVFPADNPEYAIVVTLGKPDTMKSSAAAAPVFNAIMEQVIKTFRITPSTEAAPNLPLVW</sequence>
<keyword evidence="7" id="KW-1185">Reference proteome</keyword>
<gene>
    <name evidence="6" type="ORF">GCM10011600_09090</name>
</gene>
<evidence type="ECO:0000256" key="2">
    <source>
        <dbReference type="ARBA" id="ARBA00007171"/>
    </source>
</evidence>
<accession>A0A8J3M334</accession>
<proteinExistence type="inferred from homology"/>
<comment type="similarity">
    <text evidence="2">Belongs to the transpeptidase family.</text>
</comment>
<dbReference type="GO" id="GO:0071555">
    <property type="term" value="P:cell wall organization"/>
    <property type="evidence" value="ECO:0007669"/>
    <property type="project" value="TreeGrafter"/>
</dbReference>
<keyword evidence="6" id="KW-0131">Cell cycle</keyword>
<name>A0A8J3M334_9MICO</name>
<keyword evidence="6" id="KW-0132">Cell division</keyword>
<dbReference type="InterPro" id="IPR005311">
    <property type="entry name" value="PBP_dimer"/>
</dbReference>
<evidence type="ECO:0000256" key="1">
    <source>
        <dbReference type="ARBA" id="ARBA00004370"/>
    </source>
</evidence>
<feature type="domain" description="Penicillin-binding protein dimerisation" evidence="5">
    <location>
        <begin position="55"/>
        <end position="178"/>
    </location>
</feature>
<feature type="domain" description="Penicillin-binding protein transpeptidase" evidence="4">
    <location>
        <begin position="257"/>
        <end position="567"/>
    </location>
</feature>
<comment type="subcellular location">
    <subcellularLocation>
        <location evidence="1">Membrane</location>
    </subcellularLocation>
</comment>
<dbReference type="Gene3D" id="3.90.1310.10">
    <property type="entry name" value="Penicillin-binding protein 2a (Domain 2)"/>
    <property type="match status" value="1"/>
</dbReference>
<dbReference type="Pfam" id="PF00905">
    <property type="entry name" value="Transpeptidase"/>
    <property type="match status" value="1"/>
</dbReference>
<dbReference type="PANTHER" id="PTHR30627:SF1">
    <property type="entry name" value="PEPTIDOGLYCAN D,D-TRANSPEPTIDASE FTSI"/>
    <property type="match status" value="1"/>
</dbReference>
<protein>
    <submittedName>
        <fullName evidence="6">Cell division protein FtsI</fullName>
    </submittedName>
</protein>
<dbReference type="InterPro" id="IPR050515">
    <property type="entry name" value="Beta-lactam/transpept"/>
</dbReference>
<organism evidence="6 7">
    <name type="scientific">Pseudolysinimonas yzui</name>
    <dbReference type="NCBI Taxonomy" id="2708254"/>
    <lineage>
        <taxon>Bacteria</taxon>
        <taxon>Bacillati</taxon>
        <taxon>Actinomycetota</taxon>
        <taxon>Actinomycetes</taxon>
        <taxon>Micrococcales</taxon>
        <taxon>Microbacteriaceae</taxon>
        <taxon>Pseudolysinimonas</taxon>
    </lineage>
</organism>